<sequence length="145" mass="15566">MDSNAADSATPEVAPTVEAPQRPETAEPEPVLLLQREESGRSAKKKIVEPVVLHGDNTDRYLCSSEDGVAHVLDLTAGATENWFKDGPNTWGAPKGAGSTMVNISGRWKRYSARKRTCIPPLACSLMPAAVANLALTTVYFDNPT</sequence>
<gene>
    <name evidence="1" type="ORF">I4F81_004644</name>
</gene>
<evidence type="ECO:0000313" key="1">
    <source>
        <dbReference type="EMBL" id="KAK1862068.1"/>
    </source>
</evidence>
<comment type="caution">
    <text evidence="1">The sequence shown here is derived from an EMBL/GenBank/DDBJ whole genome shotgun (WGS) entry which is preliminary data.</text>
</comment>
<organism evidence="1 2">
    <name type="scientific">Pyropia yezoensis</name>
    <name type="common">Susabi-nori</name>
    <name type="synonym">Porphyra yezoensis</name>
    <dbReference type="NCBI Taxonomy" id="2788"/>
    <lineage>
        <taxon>Eukaryota</taxon>
        <taxon>Rhodophyta</taxon>
        <taxon>Bangiophyceae</taxon>
        <taxon>Bangiales</taxon>
        <taxon>Bangiaceae</taxon>
        <taxon>Pyropia</taxon>
    </lineage>
</organism>
<name>A0ACC3BWV6_PYRYE</name>
<proteinExistence type="predicted"/>
<accession>A0ACC3BWV6</accession>
<dbReference type="EMBL" id="CM020618">
    <property type="protein sequence ID" value="KAK1862068.1"/>
    <property type="molecule type" value="Genomic_DNA"/>
</dbReference>
<reference evidence="1" key="1">
    <citation type="submission" date="2019-11" db="EMBL/GenBank/DDBJ databases">
        <title>Nori genome reveals adaptations in red seaweeds to the harsh intertidal environment.</title>
        <authorList>
            <person name="Wang D."/>
            <person name="Mao Y."/>
        </authorList>
    </citation>
    <scope>NUCLEOTIDE SEQUENCE</scope>
    <source>
        <tissue evidence="1">Gametophyte</tissue>
    </source>
</reference>
<protein>
    <submittedName>
        <fullName evidence="1">Uncharacterized protein</fullName>
    </submittedName>
</protein>
<dbReference type="Proteomes" id="UP000798662">
    <property type="component" value="Chromosome 1"/>
</dbReference>
<evidence type="ECO:0000313" key="2">
    <source>
        <dbReference type="Proteomes" id="UP000798662"/>
    </source>
</evidence>
<keyword evidence="2" id="KW-1185">Reference proteome</keyword>